<dbReference type="Gene3D" id="2.60.40.2390">
    <property type="match status" value="1"/>
</dbReference>
<feature type="signal peptide" evidence="1">
    <location>
        <begin position="1"/>
        <end position="21"/>
    </location>
</feature>
<dbReference type="AlphaFoldDB" id="A0A2M8J1H9"/>
<evidence type="ECO:0000259" key="2">
    <source>
        <dbReference type="Pfam" id="PF12975"/>
    </source>
</evidence>
<name>A0A2M8J1H9_9RHOB</name>
<reference evidence="3 4" key="1">
    <citation type="journal article" date="2018" name="Int. J. Syst. Evol. Microbiol.">
        <title>Pseudooceanicola lipolyticus sp. nov., a marine alphaproteobacterium, reclassification of Oceanicola flagellatus as Pseudooceanicola flagellatus comb. nov. and emended description of the genus Pseudooceanicola.</title>
        <authorList>
            <person name="Huang M.-M."/>
            <person name="Guo L.-L."/>
            <person name="Wu Y.-H."/>
            <person name="Lai Q.-L."/>
            <person name="Shao Z.-Z."/>
            <person name="Wang C.-S."/>
            <person name="Wu M."/>
            <person name="Xu X.-W."/>
        </authorList>
    </citation>
    <scope>NUCLEOTIDE SEQUENCE [LARGE SCALE GENOMIC DNA]</scope>
    <source>
        <strain evidence="3 4">157</strain>
    </source>
</reference>
<sequence>MLRPALLSLTLTLLLPLAAQARNDAAVYDAEVISITYGAFCQQQSVGEVPAPDTAAEKIDLLPGAPEIRWQTNRIPATPGISFGIRTQTAGDAVYSPVLIEVTHPPFAGSGTTRQSYVTQLGGEGASINAYSFDLREEMVTGPWTFRAWHNGKPLYEVRFEVVPPDMAPEIGAECGKEFISRNGAARARVS</sequence>
<dbReference type="Pfam" id="PF12975">
    <property type="entry name" value="DUF3859"/>
    <property type="match status" value="1"/>
</dbReference>
<proteinExistence type="predicted"/>
<evidence type="ECO:0000313" key="3">
    <source>
        <dbReference type="EMBL" id="PJE36608.1"/>
    </source>
</evidence>
<organism evidence="3 4">
    <name type="scientific">Pseudooceanicola lipolyticus</name>
    <dbReference type="NCBI Taxonomy" id="2029104"/>
    <lineage>
        <taxon>Bacteria</taxon>
        <taxon>Pseudomonadati</taxon>
        <taxon>Pseudomonadota</taxon>
        <taxon>Alphaproteobacteria</taxon>
        <taxon>Rhodobacterales</taxon>
        <taxon>Paracoccaceae</taxon>
        <taxon>Pseudooceanicola</taxon>
    </lineage>
</organism>
<dbReference type="InterPro" id="IPR024331">
    <property type="entry name" value="DUF3859"/>
</dbReference>
<dbReference type="Proteomes" id="UP000231553">
    <property type="component" value="Unassembled WGS sequence"/>
</dbReference>
<dbReference type="OrthoDB" id="7864302at2"/>
<keyword evidence="1" id="KW-0732">Signal</keyword>
<protein>
    <recommendedName>
        <fullName evidence="2">DUF3859 domain-containing protein</fullName>
    </recommendedName>
</protein>
<accession>A0A2M8J1H9</accession>
<dbReference type="RefSeq" id="WP_100162570.1">
    <property type="nucleotide sequence ID" value="NZ_PGTB01000036.1"/>
</dbReference>
<evidence type="ECO:0000313" key="4">
    <source>
        <dbReference type="Proteomes" id="UP000231553"/>
    </source>
</evidence>
<evidence type="ECO:0000256" key="1">
    <source>
        <dbReference type="SAM" id="SignalP"/>
    </source>
</evidence>
<comment type="caution">
    <text evidence="3">The sequence shown here is derived from an EMBL/GenBank/DDBJ whole genome shotgun (WGS) entry which is preliminary data.</text>
</comment>
<dbReference type="EMBL" id="PGTB01000036">
    <property type="protein sequence ID" value="PJE36608.1"/>
    <property type="molecule type" value="Genomic_DNA"/>
</dbReference>
<gene>
    <name evidence="3" type="ORF">CVM52_11130</name>
</gene>
<feature type="domain" description="DUF3859" evidence="2">
    <location>
        <begin position="32"/>
        <end position="162"/>
    </location>
</feature>
<keyword evidence="4" id="KW-1185">Reference proteome</keyword>
<feature type="chain" id="PRO_5014980321" description="DUF3859 domain-containing protein" evidence="1">
    <location>
        <begin position="22"/>
        <end position="191"/>
    </location>
</feature>